<keyword evidence="4" id="KW-1185">Reference proteome</keyword>
<keyword evidence="2" id="KW-1133">Transmembrane helix</keyword>
<evidence type="ECO:0000256" key="1">
    <source>
        <dbReference type="SAM" id="Coils"/>
    </source>
</evidence>
<feature type="coiled-coil region" evidence="1">
    <location>
        <begin position="117"/>
        <end position="144"/>
    </location>
</feature>
<keyword evidence="2" id="KW-0472">Membrane</keyword>
<feature type="transmembrane region" description="Helical" evidence="2">
    <location>
        <begin position="43"/>
        <end position="64"/>
    </location>
</feature>
<organism evidence="3 4">
    <name type="scientific">Xenophilus arseniciresistens</name>
    <dbReference type="NCBI Taxonomy" id="1283306"/>
    <lineage>
        <taxon>Bacteria</taxon>
        <taxon>Pseudomonadati</taxon>
        <taxon>Pseudomonadota</taxon>
        <taxon>Betaproteobacteria</taxon>
        <taxon>Burkholderiales</taxon>
        <taxon>Comamonadaceae</taxon>
        <taxon>Xenophilus</taxon>
    </lineage>
</organism>
<dbReference type="AlphaFoldDB" id="A0AAE3SYE7"/>
<protein>
    <submittedName>
        <fullName evidence="3">LapA family protein</fullName>
    </submittedName>
</protein>
<evidence type="ECO:0000256" key="2">
    <source>
        <dbReference type="SAM" id="Phobius"/>
    </source>
</evidence>
<name>A0AAE3SYE7_9BURK</name>
<proteinExistence type="predicted"/>
<evidence type="ECO:0000313" key="4">
    <source>
        <dbReference type="Proteomes" id="UP001212602"/>
    </source>
</evidence>
<keyword evidence="2" id="KW-0812">Transmembrane</keyword>
<sequence>MGVRTGILLVVVLLIAGLAALNWATLATPAAVSLGFMQVSAPLGLLMLGLTTLLGLMFLVYVIYMQGTVLVDARRHTKEMQAQRELADKAEASRFTELRNFLAEQERQHMAQNGERHAAMLARIERLEEALRLQAEQADRTLAAHMGQLEDRLDRGAPAAAPAVVVPPAEPRDELFVRG</sequence>
<dbReference type="Proteomes" id="UP001212602">
    <property type="component" value="Unassembled WGS sequence"/>
</dbReference>
<gene>
    <name evidence="3" type="ORF">PGB34_06210</name>
</gene>
<dbReference type="EMBL" id="JAQIPB010000002">
    <property type="protein sequence ID" value="MDA7415954.1"/>
    <property type="molecule type" value="Genomic_DNA"/>
</dbReference>
<evidence type="ECO:0000313" key="3">
    <source>
        <dbReference type="EMBL" id="MDA7415954.1"/>
    </source>
</evidence>
<dbReference type="RefSeq" id="WP_271427196.1">
    <property type="nucleotide sequence ID" value="NZ_JAQIPB010000002.1"/>
</dbReference>
<keyword evidence="1" id="KW-0175">Coiled coil</keyword>
<accession>A0AAE3SYE7</accession>
<reference evidence="3" key="1">
    <citation type="submission" date="2023-01" db="EMBL/GenBank/DDBJ databases">
        <title>Xenophilus mangrovi sp. nov., isolated from soil of Mangrove nature reserve.</title>
        <authorList>
            <person name="Xu S."/>
            <person name="Liu Z."/>
            <person name="Xu Y."/>
        </authorList>
    </citation>
    <scope>NUCLEOTIDE SEQUENCE</scope>
    <source>
        <strain evidence="3">YW8</strain>
    </source>
</reference>
<comment type="caution">
    <text evidence="3">The sequence shown here is derived from an EMBL/GenBank/DDBJ whole genome shotgun (WGS) entry which is preliminary data.</text>
</comment>